<accession>A0A6I6JNX1</accession>
<dbReference type="InterPro" id="IPR050640">
    <property type="entry name" value="Bact_2-comp_sensor_kinase"/>
</dbReference>
<dbReference type="Pfam" id="PF06580">
    <property type="entry name" value="His_kinase"/>
    <property type="match status" value="1"/>
</dbReference>
<feature type="domain" description="Signal transduction histidine kinase internal region" evidence="2">
    <location>
        <begin position="171"/>
        <end position="248"/>
    </location>
</feature>
<evidence type="ECO:0000313" key="4">
    <source>
        <dbReference type="Proteomes" id="UP000428260"/>
    </source>
</evidence>
<reference evidence="3 4" key="1">
    <citation type="submission" date="2019-11" db="EMBL/GenBank/DDBJ databases">
        <authorList>
            <person name="Zheng R.K."/>
            <person name="Sun C.M."/>
        </authorList>
    </citation>
    <scope>NUCLEOTIDE SEQUENCE [LARGE SCALE GENOMIC DNA]</scope>
    <source>
        <strain evidence="3 4">WC007</strain>
    </source>
</reference>
<name>A0A6I6JNX1_9BACT</name>
<dbReference type="GO" id="GO:0000155">
    <property type="term" value="F:phosphorelay sensor kinase activity"/>
    <property type="evidence" value="ECO:0007669"/>
    <property type="project" value="InterPro"/>
</dbReference>
<keyword evidence="1" id="KW-1133">Transmembrane helix</keyword>
<dbReference type="RefSeq" id="WP_158863059.1">
    <property type="nucleotide sequence ID" value="NZ_CP046401.1"/>
</dbReference>
<keyword evidence="4" id="KW-1185">Reference proteome</keyword>
<gene>
    <name evidence="3" type="ORF">GM418_03130</name>
</gene>
<dbReference type="Proteomes" id="UP000428260">
    <property type="component" value="Chromosome"/>
</dbReference>
<protein>
    <submittedName>
        <fullName evidence="3">GHKL domain-containing protein</fullName>
    </submittedName>
</protein>
<dbReference type="GO" id="GO:0016020">
    <property type="term" value="C:membrane"/>
    <property type="evidence" value="ECO:0007669"/>
    <property type="project" value="InterPro"/>
</dbReference>
<dbReference type="KEGG" id="mcos:GM418_03130"/>
<dbReference type="PANTHER" id="PTHR34220:SF7">
    <property type="entry name" value="SENSOR HISTIDINE KINASE YPDA"/>
    <property type="match status" value="1"/>
</dbReference>
<dbReference type="AlphaFoldDB" id="A0A6I6JNX1"/>
<sequence length="362" mass="42773">MNKSTARKKGLPVLLHILAWFVLLILPQIIISRYWGNNNFIPWDFYLSAAVYGFIFYFNYLLLVPRFYLKEKKTIYFAVALAVIIVSYFVFIYINRLTHNPERDKVFEEAIRNLAHEREIRRPPFRLIQMYQYSILSIIITGFSIGLRVIEKHSASEKRQKELEKEKLHSELAFLKNQVSPHFFFNTLNNIYSLIEVNTNDAQEAVMKLSRMMRYLLYESESEKTQLSNEINFLNHYIDLMRLRLSRKVDLLVDLPANDSKLKVPPLLFIPFIENAFKHGITYREKSFIHISMKIEDCKILFSCKNSIGKQLDKEINENHSGIGLENVKKRLNLIFPDKYILNIEPTEKEFDVSLEIDLKDC</sequence>
<keyword evidence="1" id="KW-0472">Membrane</keyword>
<dbReference type="PANTHER" id="PTHR34220">
    <property type="entry name" value="SENSOR HISTIDINE KINASE YPDA"/>
    <property type="match status" value="1"/>
</dbReference>
<dbReference type="EMBL" id="CP046401">
    <property type="protein sequence ID" value="QGY42680.1"/>
    <property type="molecule type" value="Genomic_DNA"/>
</dbReference>
<feature type="transmembrane region" description="Helical" evidence="1">
    <location>
        <begin position="75"/>
        <end position="94"/>
    </location>
</feature>
<organism evidence="3 4">
    <name type="scientific">Maribellus comscasis</name>
    <dbReference type="NCBI Taxonomy" id="2681766"/>
    <lineage>
        <taxon>Bacteria</taxon>
        <taxon>Pseudomonadati</taxon>
        <taxon>Bacteroidota</taxon>
        <taxon>Bacteroidia</taxon>
        <taxon>Marinilabiliales</taxon>
        <taxon>Prolixibacteraceae</taxon>
        <taxon>Maribellus</taxon>
    </lineage>
</organism>
<evidence type="ECO:0000256" key="1">
    <source>
        <dbReference type="SAM" id="Phobius"/>
    </source>
</evidence>
<dbReference type="InterPro" id="IPR010559">
    <property type="entry name" value="Sig_transdc_His_kin_internal"/>
</dbReference>
<feature type="transmembrane region" description="Helical" evidence="1">
    <location>
        <begin position="12"/>
        <end position="31"/>
    </location>
</feature>
<feature type="transmembrane region" description="Helical" evidence="1">
    <location>
        <begin position="43"/>
        <end position="63"/>
    </location>
</feature>
<evidence type="ECO:0000259" key="2">
    <source>
        <dbReference type="Pfam" id="PF06580"/>
    </source>
</evidence>
<keyword evidence="1" id="KW-0812">Transmembrane</keyword>
<dbReference type="InterPro" id="IPR036890">
    <property type="entry name" value="HATPase_C_sf"/>
</dbReference>
<proteinExistence type="predicted"/>
<feature type="transmembrane region" description="Helical" evidence="1">
    <location>
        <begin position="130"/>
        <end position="150"/>
    </location>
</feature>
<dbReference type="Gene3D" id="3.30.565.10">
    <property type="entry name" value="Histidine kinase-like ATPase, C-terminal domain"/>
    <property type="match status" value="1"/>
</dbReference>
<evidence type="ECO:0000313" key="3">
    <source>
        <dbReference type="EMBL" id="QGY42680.1"/>
    </source>
</evidence>
<dbReference type="SUPFAM" id="SSF55874">
    <property type="entry name" value="ATPase domain of HSP90 chaperone/DNA topoisomerase II/histidine kinase"/>
    <property type="match status" value="1"/>
</dbReference>